<keyword evidence="1" id="KW-0732">Signal</keyword>
<evidence type="ECO:0000256" key="1">
    <source>
        <dbReference type="SAM" id="SignalP"/>
    </source>
</evidence>
<sequence length="129" mass="13810">MYRCVAPLALMASCLLATPAAQAQTHRAFPANALRGELVVTQFPDALINGNPARLAPGARIKSDTNLWVPPAGLAGQKLVVHYTVEASGLVMDVWVLNPVELANKPWPTTPAESATWAFNPGNQTWVKP</sequence>
<proteinExistence type="predicted"/>
<accession>A0ABW7GU13</accession>
<dbReference type="RefSeq" id="WP_394380990.1">
    <property type="nucleotide sequence ID" value="NZ_JBIGIB010000001.1"/>
</dbReference>
<comment type="caution">
    <text evidence="2">The sequence shown here is derived from an EMBL/GenBank/DDBJ whole genome shotgun (WGS) entry which is preliminary data.</text>
</comment>
<evidence type="ECO:0000313" key="2">
    <source>
        <dbReference type="EMBL" id="MFG6465460.1"/>
    </source>
</evidence>
<protein>
    <submittedName>
        <fullName evidence="2">Uncharacterized protein</fullName>
    </submittedName>
</protein>
<feature type="chain" id="PRO_5046402105" evidence="1">
    <location>
        <begin position="24"/>
        <end position="129"/>
    </location>
</feature>
<feature type="signal peptide" evidence="1">
    <location>
        <begin position="1"/>
        <end position="23"/>
    </location>
</feature>
<gene>
    <name evidence="2" type="ORF">ACG01O_02440</name>
</gene>
<reference evidence="2 3" key="1">
    <citation type="submission" date="2024-08" db="EMBL/GenBank/DDBJ databases">
        <authorList>
            <person name="Lu H."/>
        </authorList>
    </citation>
    <scope>NUCLEOTIDE SEQUENCE [LARGE SCALE GENOMIC DNA]</scope>
    <source>
        <strain evidence="2 3">BYS87W</strain>
    </source>
</reference>
<dbReference type="Proteomes" id="UP001606303">
    <property type="component" value="Unassembled WGS sequence"/>
</dbReference>
<dbReference type="EMBL" id="JBIGIB010000001">
    <property type="protein sequence ID" value="MFG6465460.1"/>
    <property type="molecule type" value="Genomic_DNA"/>
</dbReference>
<name>A0ABW7GU13_9BURK</name>
<organism evidence="2 3">
    <name type="scientific">Pelomonas baiyunensis</name>
    <dbReference type="NCBI Taxonomy" id="3299026"/>
    <lineage>
        <taxon>Bacteria</taxon>
        <taxon>Pseudomonadati</taxon>
        <taxon>Pseudomonadota</taxon>
        <taxon>Betaproteobacteria</taxon>
        <taxon>Burkholderiales</taxon>
        <taxon>Sphaerotilaceae</taxon>
        <taxon>Roseateles</taxon>
    </lineage>
</organism>
<evidence type="ECO:0000313" key="3">
    <source>
        <dbReference type="Proteomes" id="UP001606303"/>
    </source>
</evidence>
<keyword evidence="3" id="KW-1185">Reference proteome</keyword>